<reference evidence="1 2" key="1">
    <citation type="submission" date="2024-06" db="EMBL/GenBank/DDBJ databases">
        <authorList>
            <person name="Kraege A."/>
            <person name="Thomma B."/>
        </authorList>
    </citation>
    <scope>NUCLEOTIDE SEQUENCE [LARGE SCALE GENOMIC DNA]</scope>
</reference>
<dbReference type="Gene3D" id="3.60.10.10">
    <property type="entry name" value="Endonuclease/exonuclease/phosphatase"/>
    <property type="match status" value="1"/>
</dbReference>
<name>A0ABP1FJK6_9CHLO</name>
<dbReference type="EMBL" id="CAXHTA020000001">
    <property type="protein sequence ID" value="CAL5218659.1"/>
    <property type="molecule type" value="Genomic_DNA"/>
</dbReference>
<accession>A0ABP1FJK6</accession>
<proteinExistence type="predicted"/>
<sequence>MLRNGSRIHIHLAPDTLRLLAVRGISLIAAAMRRAYRWRCVLHPEGLPAFPRRATDPLPTSILLTPWLGDALPWAHGMGERSLYVGCVYMPPVAAAEEEQHYAALMEDILAFQEKGQVVVLGDFNARVGSATTNSDVIGRFEETHTNANGQRLIQLLLGTNDFRPAELTQAAVTLFEDTLLCSAREVLGLKRCVQVRRHAWWTPKLRLLIDRRRAVYVEARAAQERGLETWPTLHGQWKALRSEVKEVVRSAKQKLWRDQMHSCNDLFKANEARSFWQLLRCVERLRNHKAGTEEGIVNEMLKYGGPALLDMLAGLVETLWTTELVPVPWRSGDIVNIFKKGDKKDPGNYMGITLLNVVGKLYTKGLPAKTFTWGQTKIPRVLQYKHLGVIVTPDGRQDTHIKHVITQGNARVLQMGKLLRDKHLSRHCEAKVAA</sequence>
<dbReference type="SUPFAM" id="SSF56219">
    <property type="entry name" value="DNase I-like"/>
    <property type="match status" value="1"/>
</dbReference>
<organism evidence="1 2">
    <name type="scientific">Coccomyxa viridis</name>
    <dbReference type="NCBI Taxonomy" id="1274662"/>
    <lineage>
        <taxon>Eukaryota</taxon>
        <taxon>Viridiplantae</taxon>
        <taxon>Chlorophyta</taxon>
        <taxon>core chlorophytes</taxon>
        <taxon>Trebouxiophyceae</taxon>
        <taxon>Trebouxiophyceae incertae sedis</taxon>
        <taxon>Coccomyxaceae</taxon>
        <taxon>Coccomyxa</taxon>
    </lineage>
</organism>
<dbReference type="Proteomes" id="UP001497392">
    <property type="component" value="Unassembled WGS sequence"/>
</dbReference>
<evidence type="ECO:0000313" key="2">
    <source>
        <dbReference type="Proteomes" id="UP001497392"/>
    </source>
</evidence>
<evidence type="ECO:0000313" key="1">
    <source>
        <dbReference type="EMBL" id="CAL5218659.1"/>
    </source>
</evidence>
<comment type="caution">
    <text evidence="1">The sequence shown here is derived from an EMBL/GenBank/DDBJ whole genome shotgun (WGS) entry which is preliminary data.</text>
</comment>
<dbReference type="InterPro" id="IPR036691">
    <property type="entry name" value="Endo/exonu/phosph_ase_sf"/>
</dbReference>
<keyword evidence="2" id="KW-1185">Reference proteome</keyword>
<protein>
    <submittedName>
        <fullName evidence="1">G364 protein</fullName>
    </submittedName>
</protein>
<gene>
    <name evidence="1" type="primary">g364</name>
    <name evidence="1" type="ORF">VP750_LOCUS318</name>
</gene>